<dbReference type="GO" id="GO:0006511">
    <property type="term" value="P:ubiquitin-dependent protein catabolic process"/>
    <property type="evidence" value="ECO:0007669"/>
    <property type="project" value="InterPro"/>
</dbReference>
<name>A0A7J7J3L6_BUGNE</name>
<keyword evidence="1" id="KW-1017">Isopeptide bond</keyword>
<dbReference type="InterPro" id="IPR036388">
    <property type="entry name" value="WH-like_DNA-bd_sf"/>
</dbReference>
<accession>A0A7J7J3L6</accession>
<dbReference type="FunFam" id="1.10.10.10:FF:000014">
    <property type="entry name" value="Cullin 1"/>
    <property type="match status" value="1"/>
</dbReference>
<dbReference type="InterPro" id="IPR045093">
    <property type="entry name" value="Cullin"/>
</dbReference>
<protein>
    <submittedName>
        <fullName evidence="4">CUL2</fullName>
    </submittedName>
</protein>
<proteinExistence type="predicted"/>
<dbReference type="AlphaFoldDB" id="A0A7J7J3L6"/>
<dbReference type="Pfam" id="PF10557">
    <property type="entry name" value="Cullin_Nedd8"/>
    <property type="match status" value="1"/>
</dbReference>
<dbReference type="InterPro" id="IPR019559">
    <property type="entry name" value="Cullin_neddylation_domain"/>
</dbReference>
<evidence type="ECO:0000313" key="5">
    <source>
        <dbReference type="Proteomes" id="UP000593567"/>
    </source>
</evidence>
<dbReference type="OrthoDB" id="6260715at2759"/>
<dbReference type="PANTHER" id="PTHR11932">
    <property type="entry name" value="CULLIN"/>
    <property type="match status" value="1"/>
</dbReference>
<feature type="domain" description="Cullin neddylation" evidence="3">
    <location>
        <begin position="31"/>
        <end position="98"/>
    </location>
</feature>
<dbReference type="GO" id="GO:0031461">
    <property type="term" value="C:cullin-RING ubiquitin ligase complex"/>
    <property type="evidence" value="ECO:0007669"/>
    <property type="project" value="InterPro"/>
</dbReference>
<evidence type="ECO:0000313" key="4">
    <source>
        <dbReference type="EMBL" id="KAF6020779.1"/>
    </source>
</evidence>
<reference evidence="4" key="1">
    <citation type="submission" date="2020-06" db="EMBL/GenBank/DDBJ databases">
        <title>Draft genome of Bugula neritina, a colonial animal packing powerful symbionts and potential medicines.</title>
        <authorList>
            <person name="Rayko M."/>
        </authorList>
    </citation>
    <scope>NUCLEOTIDE SEQUENCE [LARGE SCALE GENOMIC DNA]</scope>
    <source>
        <strain evidence="4">Kwan_BN1</strain>
    </source>
</reference>
<dbReference type="Proteomes" id="UP000593567">
    <property type="component" value="Unassembled WGS sequence"/>
</dbReference>
<dbReference type="GO" id="GO:0031625">
    <property type="term" value="F:ubiquitin protein ligase binding"/>
    <property type="evidence" value="ECO:0007669"/>
    <property type="project" value="InterPro"/>
</dbReference>
<dbReference type="InterPro" id="IPR016157">
    <property type="entry name" value="Cullin_CS"/>
</dbReference>
<keyword evidence="5" id="KW-1185">Reference proteome</keyword>
<evidence type="ECO:0000256" key="2">
    <source>
        <dbReference type="ARBA" id="ARBA00022843"/>
    </source>
</evidence>
<dbReference type="SUPFAM" id="SSF46785">
    <property type="entry name" value="Winged helix' DNA-binding domain"/>
    <property type="match status" value="1"/>
</dbReference>
<dbReference type="InterPro" id="IPR036390">
    <property type="entry name" value="WH_DNA-bd_sf"/>
</dbReference>
<dbReference type="PROSITE" id="PS01256">
    <property type="entry name" value="CULLIN_1"/>
    <property type="match status" value="1"/>
</dbReference>
<dbReference type="Gene3D" id="1.10.10.10">
    <property type="entry name" value="Winged helix-like DNA-binding domain superfamily/Winged helix DNA-binding domain"/>
    <property type="match status" value="1"/>
</dbReference>
<dbReference type="SMART" id="SM00884">
    <property type="entry name" value="Cullin_Nedd8"/>
    <property type="match status" value="1"/>
</dbReference>
<dbReference type="EMBL" id="VXIV02003146">
    <property type="protein sequence ID" value="KAF6020779.1"/>
    <property type="molecule type" value="Genomic_DNA"/>
</dbReference>
<organism evidence="4 5">
    <name type="scientific">Bugula neritina</name>
    <name type="common">Brown bryozoan</name>
    <name type="synonym">Sertularia neritina</name>
    <dbReference type="NCBI Taxonomy" id="10212"/>
    <lineage>
        <taxon>Eukaryota</taxon>
        <taxon>Metazoa</taxon>
        <taxon>Spiralia</taxon>
        <taxon>Lophotrochozoa</taxon>
        <taxon>Bryozoa</taxon>
        <taxon>Gymnolaemata</taxon>
        <taxon>Cheilostomatida</taxon>
        <taxon>Flustrina</taxon>
        <taxon>Buguloidea</taxon>
        <taxon>Bugulidae</taxon>
        <taxon>Bugula</taxon>
    </lineage>
</organism>
<evidence type="ECO:0000259" key="3">
    <source>
        <dbReference type="SMART" id="SM00884"/>
    </source>
</evidence>
<comment type="caution">
    <text evidence="4">The sequence shown here is derived from an EMBL/GenBank/DDBJ whole genome shotgun (WGS) entry which is preliminary data.</text>
</comment>
<evidence type="ECO:0000256" key="1">
    <source>
        <dbReference type="ARBA" id="ARBA00022499"/>
    </source>
</evidence>
<gene>
    <name evidence="4" type="ORF">EB796_020935</name>
</gene>
<sequence length="104" mass="12367">MSYSNKRTKFKIMSVAMKEAPQETERIRTNTDEDRKWQIQAAIVRIMKARKQLRHNLLIEEVIKQLNGRFNPSVSAIKKSIESLIEKQYMERTQNSKDEYCYIA</sequence>
<keyword evidence="2" id="KW-0832">Ubl conjugation</keyword>